<evidence type="ECO:0000313" key="2">
    <source>
        <dbReference type="EMBL" id="MDT0350499.1"/>
    </source>
</evidence>
<reference evidence="3" key="1">
    <citation type="submission" date="2023-07" db="EMBL/GenBank/DDBJ databases">
        <title>30 novel species of actinomycetes from the DSMZ collection.</title>
        <authorList>
            <person name="Nouioui I."/>
        </authorList>
    </citation>
    <scope>NUCLEOTIDE SEQUENCE [LARGE SCALE GENOMIC DNA]</scope>
    <source>
        <strain evidence="3">DSM 45834</strain>
    </source>
</reference>
<feature type="domain" description="Ferric siderophore reductase C-terminal" evidence="1">
    <location>
        <begin position="230"/>
        <end position="249"/>
    </location>
</feature>
<sequence>MTPLADSAARLAEAFDHPVLCGIPGPGWTRCAEVDAAFVTRWEHAVAAQHVHEFGRSHPTTATGYVLGWYAGIPAGLGGALFRLARRVPRLDRAAVAFRLCSEAYPDAYALLDTRFWCLPTDPAADHPDATAVRDEAELAAVLRAQVREHADTFLAQHPTRGRLPRRALLGAFTDGVDTGLQLGGDATPERLLPEAALALPAGPSVLPASTLEVVVDGRGRRHVDRRTLSCCYYFKVDPGAGPCGTCPRVPVDERLRRFTELPDEPSAGQH</sequence>
<name>A0ABU2NCX9_9PSEU</name>
<dbReference type="RefSeq" id="WP_311556532.1">
    <property type="nucleotide sequence ID" value="NZ_JAVREJ010000008.1"/>
</dbReference>
<organism evidence="2 3">
    <name type="scientific">Pseudonocardia charpentierae</name>
    <dbReference type="NCBI Taxonomy" id="3075545"/>
    <lineage>
        <taxon>Bacteria</taxon>
        <taxon>Bacillati</taxon>
        <taxon>Actinomycetota</taxon>
        <taxon>Actinomycetes</taxon>
        <taxon>Pseudonocardiales</taxon>
        <taxon>Pseudonocardiaceae</taxon>
        <taxon>Pseudonocardia</taxon>
    </lineage>
</organism>
<dbReference type="Proteomes" id="UP001183202">
    <property type="component" value="Unassembled WGS sequence"/>
</dbReference>
<evidence type="ECO:0000259" key="1">
    <source>
        <dbReference type="Pfam" id="PF11575"/>
    </source>
</evidence>
<proteinExistence type="predicted"/>
<dbReference type="Pfam" id="PF11575">
    <property type="entry name" value="FhuF_C"/>
    <property type="match status" value="1"/>
</dbReference>
<comment type="caution">
    <text evidence="2">The sequence shown here is derived from an EMBL/GenBank/DDBJ whole genome shotgun (WGS) entry which is preliminary data.</text>
</comment>
<dbReference type="EMBL" id="JAVREJ010000008">
    <property type="protein sequence ID" value="MDT0350499.1"/>
    <property type="molecule type" value="Genomic_DNA"/>
</dbReference>
<evidence type="ECO:0000313" key="3">
    <source>
        <dbReference type="Proteomes" id="UP001183202"/>
    </source>
</evidence>
<protein>
    <submittedName>
        <fullName evidence="2">(2Fe-2S)-binding protein</fullName>
    </submittedName>
</protein>
<dbReference type="InterPro" id="IPR024726">
    <property type="entry name" value="FhuF_C"/>
</dbReference>
<gene>
    <name evidence="2" type="ORF">RM445_13290</name>
</gene>
<keyword evidence="3" id="KW-1185">Reference proteome</keyword>
<accession>A0ABU2NCX9</accession>